<protein>
    <recommendedName>
        <fullName evidence="3">Penicillin-binding protein transpeptidase domain-containing protein</fullName>
    </recommendedName>
</protein>
<organism evidence="4 5">
    <name type="scientific">Candidatus Collierbacteria bacterium CG10_big_fil_rev_8_21_14_0_10_44_9</name>
    <dbReference type="NCBI Taxonomy" id="1974535"/>
    <lineage>
        <taxon>Bacteria</taxon>
        <taxon>Candidatus Collieribacteriota</taxon>
    </lineage>
</organism>
<dbReference type="SUPFAM" id="SSF56601">
    <property type="entry name" value="beta-lactamase/transpeptidase-like"/>
    <property type="match status" value="1"/>
</dbReference>
<feature type="non-terminal residue" evidence="4">
    <location>
        <position position="1"/>
    </location>
</feature>
<dbReference type="GO" id="GO:0008658">
    <property type="term" value="F:penicillin binding"/>
    <property type="evidence" value="ECO:0007669"/>
    <property type="project" value="InterPro"/>
</dbReference>
<dbReference type="Pfam" id="PF00905">
    <property type="entry name" value="Transpeptidase"/>
    <property type="match status" value="1"/>
</dbReference>
<keyword evidence="2" id="KW-0472">Membrane</keyword>
<dbReference type="EMBL" id="PFAF01000064">
    <property type="protein sequence ID" value="PIR98782.1"/>
    <property type="molecule type" value="Genomic_DNA"/>
</dbReference>
<evidence type="ECO:0000313" key="5">
    <source>
        <dbReference type="Proteomes" id="UP000230796"/>
    </source>
</evidence>
<evidence type="ECO:0000259" key="3">
    <source>
        <dbReference type="Pfam" id="PF00905"/>
    </source>
</evidence>
<dbReference type="Proteomes" id="UP000230796">
    <property type="component" value="Unassembled WGS sequence"/>
</dbReference>
<dbReference type="InterPro" id="IPR001460">
    <property type="entry name" value="PCN-bd_Tpept"/>
</dbReference>
<dbReference type="GO" id="GO:0005886">
    <property type="term" value="C:plasma membrane"/>
    <property type="evidence" value="ECO:0007669"/>
    <property type="project" value="TreeGrafter"/>
</dbReference>
<dbReference type="AlphaFoldDB" id="A0A2H0VI57"/>
<feature type="domain" description="Penicillin-binding protein transpeptidase" evidence="3">
    <location>
        <begin position="3"/>
        <end position="87"/>
    </location>
</feature>
<comment type="caution">
    <text evidence="4">The sequence shown here is derived from an EMBL/GenBank/DDBJ whole genome shotgun (WGS) entry which is preliminary data.</text>
</comment>
<dbReference type="InterPro" id="IPR012338">
    <property type="entry name" value="Beta-lactam/transpept-like"/>
</dbReference>
<proteinExistence type="predicted"/>
<reference evidence="5" key="1">
    <citation type="submission" date="2017-09" db="EMBL/GenBank/DDBJ databases">
        <title>Depth-based differentiation of microbial function through sediment-hosted aquifers and enrichment of novel symbionts in the deep terrestrial subsurface.</title>
        <authorList>
            <person name="Probst A.J."/>
            <person name="Ladd B."/>
            <person name="Jarett J.K."/>
            <person name="Geller-Mcgrath D.E."/>
            <person name="Sieber C.M.K."/>
            <person name="Emerson J.B."/>
            <person name="Anantharaman K."/>
            <person name="Thomas B.C."/>
            <person name="Malmstrom R."/>
            <person name="Stieglmeier M."/>
            <person name="Klingl A."/>
            <person name="Woyke T."/>
            <person name="Ryan C.M."/>
            <person name="Banfield J.F."/>
        </authorList>
    </citation>
    <scope>NUCLEOTIDE SEQUENCE [LARGE SCALE GENOMIC DNA]</scope>
</reference>
<dbReference type="GO" id="GO:0071555">
    <property type="term" value="P:cell wall organization"/>
    <property type="evidence" value="ECO:0007669"/>
    <property type="project" value="TreeGrafter"/>
</dbReference>
<evidence type="ECO:0000313" key="4">
    <source>
        <dbReference type="EMBL" id="PIR98782.1"/>
    </source>
</evidence>
<dbReference type="Gene3D" id="3.40.710.10">
    <property type="entry name" value="DD-peptidase/beta-lactamase superfamily"/>
    <property type="match status" value="1"/>
</dbReference>
<evidence type="ECO:0000256" key="1">
    <source>
        <dbReference type="ARBA" id="ARBA00004370"/>
    </source>
</evidence>
<feature type="non-terminal residue" evidence="4">
    <location>
        <position position="93"/>
    </location>
</feature>
<evidence type="ECO:0000256" key="2">
    <source>
        <dbReference type="ARBA" id="ARBA00023136"/>
    </source>
</evidence>
<dbReference type="PANTHER" id="PTHR30627:SF1">
    <property type="entry name" value="PEPTIDOGLYCAN D,D-TRANSPEPTIDASE FTSI"/>
    <property type="match status" value="1"/>
</dbReference>
<sequence>ARITALMVQAVEQGEAKWAAPKGYVVAGKTGTAQIAVEGHYDREKTTASFVGFAPADNPRFVMIVKLSEPQSSQWAAETAAPLWFEIAKKLLA</sequence>
<accession>A0A2H0VI57</accession>
<dbReference type="InterPro" id="IPR050515">
    <property type="entry name" value="Beta-lactam/transpept"/>
</dbReference>
<comment type="subcellular location">
    <subcellularLocation>
        <location evidence="1">Membrane</location>
    </subcellularLocation>
</comment>
<gene>
    <name evidence="4" type="ORF">COT87_03035</name>
</gene>
<name>A0A2H0VI57_9BACT</name>
<dbReference type="PANTHER" id="PTHR30627">
    <property type="entry name" value="PEPTIDOGLYCAN D,D-TRANSPEPTIDASE"/>
    <property type="match status" value="1"/>
</dbReference>